<feature type="compositionally biased region" description="Polar residues" evidence="1">
    <location>
        <begin position="74"/>
        <end position="89"/>
    </location>
</feature>
<protein>
    <recommendedName>
        <fullName evidence="5">Transmembrane protein</fullName>
    </recommendedName>
</protein>
<keyword evidence="2" id="KW-1133">Transmembrane helix</keyword>
<feature type="non-terminal residue" evidence="3">
    <location>
        <position position="1"/>
    </location>
</feature>
<sequence length="474" mass="49164">GCWAVSVTCVTCDYVTHCGYCSDCPPSLPAQLTATRPSLPLIPFTRFELFPLLTNTPPKETSSTDSHSTPSASVQVATPTTTAQDAGKNTPTSVQTSSTSSAAHGNTSTTPTTTSSASTASSATSSATTSTVPTSAAPAVVTVHSTSLVNSPSASLWTSSVGSATTPSTAVSATSTSSSSSVNVTAVVGGIAGTLAGLAILGFLVMWLIRRRKENYDDDFNASIFRRQSAILVDDPPAPSHNPRPPTMIERHLHNASPALAAQRNFSGPGSNFYGGYGQQSLGPGEVVQPAYGQPVMGYGDPGQLARQPSNAAFLTRQPSAMTGYGNPAQLARQPSGVTVLNRQRSAAGYGATPEDNEPHYVDLNRSSVTPFQAAQYAAISRHLNDMEPRLPRTSDDLNLPPLPSPFDNPPQGTPQASTAAPRAPSPVHFGSGANTVVHSSETPAPRTREVTTDANRPSSAYTVYEDGDAYGGI</sequence>
<feature type="region of interest" description="Disordered" evidence="1">
    <location>
        <begin position="388"/>
        <end position="474"/>
    </location>
</feature>
<accession>A0A0C3JHI6</accession>
<gene>
    <name evidence="3" type="ORF">M404DRAFT_920903</name>
</gene>
<feature type="transmembrane region" description="Helical" evidence="2">
    <location>
        <begin position="184"/>
        <end position="209"/>
    </location>
</feature>
<feature type="compositionally biased region" description="Polar residues" evidence="1">
    <location>
        <begin position="433"/>
        <end position="443"/>
    </location>
</feature>
<dbReference type="STRING" id="870435.A0A0C3JHI6"/>
<dbReference type="HOGENOM" id="CLU_721915_0_0_1"/>
<dbReference type="EMBL" id="KN832035">
    <property type="protein sequence ID" value="KIN97076.1"/>
    <property type="molecule type" value="Genomic_DNA"/>
</dbReference>
<evidence type="ECO:0000256" key="1">
    <source>
        <dbReference type="SAM" id="MobiDB-lite"/>
    </source>
</evidence>
<evidence type="ECO:0000256" key="2">
    <source>
        <dbReference type="SAM" id="Phobius"/>
    </source>
</evidence>
<dbReference type="OrthoDB" id="3263296at2759"/>
<reference evidence="4" key="2">
    <citation type="submission" date="2015-01" db="EMBL/GenBank/DDBJ databases">
        <title>Evolutionary Origins and Diversification of the Mycorrhizal Mutualists.</title>
        <authorList>
            <consortium name="DOE Joint Genome Institute"/>
            <consortium name="Mycorrhizal Genomics Consortium"/>
            <person name="Kohler A."/>
            <person name="Kuo A."/>
            <person name="Nagy L.G."/>
            <person name="Floudas D."/>
            <person name="Copeland A."/>
            <person name="Barry K.W."/>
            <person name="Cichocki N."/>
            <person name="Veneault-Fourrey C."/>
            <person name="LaButti K."/>
            <person name="Lindquist E.A."/>
            <person name="Lipzen A."/>
            <person name="Lundell T."/>
            <person name="Morin E."/>
            <person name="Murat C."/>
            <person name="Riley R."/>
            <person name="Ohm R."/>
            <person name="Sun H."/>
            <person name="Tunlid A."/>
            <person name="Henrissat B."/>
            <person name="Grigoriev I.V."/>
            <person name="Hibbett D.S."/>
            <person name="Martin F."/>
        </authorList>
    </citation>
    <scope>NUCLEOTIDE SEQUENCE [LARGE SCALE GENOMIC DNA]</scope>
    <source>
        <strain evidence="4">Marx 270</strain>
    </source>
</reference>
<feature type="compositionally biased region" description="Low complexity" evidence="1">
    <location>
        <begin position="158"/>
        <end position="179"/>
    </location>
</feature>
<feature type="compositionally biased region" description="Low complexity" evidence="1">
    <location>
        <begin position="90"/>
        <end position="135"/>
    </location>
</feature>
<evidence type="ECO:0008006" key="5">
    <source>
        <dbReference type="Google" id="ProtNLM"/>
    </source>
</evidence>
<organism evidence="3 4">
    <name type="scientific">Pisolithus tinctorius Marx 270</name>
    <dbReference type="NCBI Taxonomy" id="870435"/>
    <lineage>
        <taxon>Eukaryota</taxon>
        <taxon>Fungi</taxon>
        <taxon>Dikarya</taxon>
        <taxon>Basidiomycota</taxon>
        <taxon>Agaricomycotina</taxon>
        <taxon>Agaricomycetes</taxon>
        <taxon>Agaricomycetidae</taxon>
        <taxon>Boletales</taxon>
        <taxon>Sclerodermatineae</taxon>
        <taxon>Pisolithaceae</taxon>
        <taxon>Pisolithus</taxon>
    </lineage>
</organism>
<reference evidence="3 4" key="1">
    <citation type="submission" date="2014-04" db="EMBL/GenBank/DDBJ databases">
        <authorList>
            <consortium name="DOE Joint Genome Institute"/>
            <person name="Kuo A."/>
            <person name="Kohler A."/>
            <person name="Costa M.D."/>
            <person name="Nagy L.G."/>
            <person name="Floudas D."/>
            <person name="Copeland A."/>
            <person name="Barry K.W."/>
            <person name="Cichocki N."/>
            <person name="Veneault-Fourrey C."/>
            <person name="LaButti K."/>
            <person name="Lindquist E.A."/>
            <person name="Lipzen A."/>
            <person name="Lundell T."/>
            <person name="Morin E."/>
            <person name="Murat C."/>
            <person name="Sun H."/>
            <person name="Tunlid A."/>
            <person name="Henrissat B."/>
            <person name="Grigoriev I.V."/>
            <person name="Hibbett D.S."/>
            <person name="Martin F."/>
            <person name="Nordberg H.P."/>
            <person name="Cantor M.N."/>
            <person name="Hua S.X."/>
        </authorList>
    </citation>
    <scope>NUCLEOTIDE SEQUENCE [LARGE SCALE GENOMIC DNA]</scope>
    <source>
        <strain evidence="3 4">Marx 270</strain>
    </source>
</reference>
<proteinExistence type="predicted"/>
<feature type="compositionally biased region" description="Polar residues" evidence="1">
    <location>
        <begin position="453"/>
        <end position="462"/>
    </location>
</feature>
<dbReference type="Proteomes" id="UP000054217">
    <property type="component" value="Unassembled WGS sequence"/>
</dbReference>
<dbReference type="InParanoid" id="A0A0C3JHI6"/>
<dbReference type="AlphaFoldDB" id="A0A0C3JHI6"/>
<feature type="region of interest" description="Disordered" evidence="1">
    <location>
        <begin position="152"/>
        <end position="179"/>
    </location>
</feature>
<name>A0A0C3JHI6_PISTI</name>
<feature type="region of interest" description="Disordered" evidence="1">
    <location>
        <begin position="55"/>
        <end position="135"/>
    </location>
</feature>
<feature type="compositionally biased region" description="Low complexity" evidence="1">
    <location>
        <begin position="61"/>
        <end position="73"/>
    </location>
</feature>
<keyword evidence="2" id="KW-0812">Transmembrane</keyword>
<evidence type="ECO:0000313" key="3">
    <source>
        <dbReference type="EMBL" id="KIN97076.1"/>
    </source>
</evidence>
<feature type="compositionally biased region" description="Pro residues" evidence="1">
    <location>
        <begin position="401"/>
        <end position="413"/>
    </location>
</feature>
<evidence type="ECO:0000313" key="4">
    <source>
        <dbReference type="Proteomes" id="UP000054217"/>
    </source>
</evidence>
<keyword evidence="4" id="KW-1185">Reference proteome</keyword>
<keyword evidence="2" id="KW-0472">Membrane</keyword>